<protein>
    <recommendedName>
        <fullName evidence="4">DUF2178 domain-containing protein</fullName>
    </recommendedName>
</protein>
<feature type="transmembrane region" description="Helical" evidence="1">
    <location>
        <begin position="99"/>
        <end position="117"/>
    </location>
</feature>
<keyword evidence="1" id="KW-1133">Transmembrane helix</keyword>
<dbReference type="RefSeq" id="WP_092638867.1">
    <property type="nucleotide sequence ID" value="NZ_FNID01000009.1"/>
</dbReference>
<dbReference type="EMBL" id="FNID01000009">
    <property type="protein sequence ID" value="SDM98601.1"/>
    <property type="molecule type" value="Genomic_DNA"/>
</dbReference>
<proteinExistence type="predicted"/>
<keyword evidence="1" id="KW-0472">Membrane</keyword>
<feature type="transmembrane region" description="Helical" evidence="1">
    <location>
        <begin position="12"/>
        <end position="37"/>
    </location>
</feature>
<feature type="transmembrane region" description="Helical" evidence="1">
    <location>
        <begin position="43"/>
        <end position="62"/>
    </location>
</feature>
<evidence type="ECO:0000313" key="2">
    <source>
        <dbReference type="EMBL" id="SDM98601.1"/>
    </source>
</evidence>
<gene>
    <name evidence="2" type="ORF">SAMN05192585_1093</name>
</gene>
<evidence type="ECO:0008006" key="4">
    <source>
        <dbReference type="Google" id="ProtNLM"/>
    </source>
</evidence>
<dbReference type="STRING" id="258515.SAMN05192585_1093"/>
<evidence type="ECO:0000256" key="1">
    <source>
        <dbReference type="SAM" id="Phobius"/>
    </source>
</evidence>
<feature type="transmembrane region" description="Helical" evidence="1">
    <location>
        <begin position="123"/>
        <end position="143"/>
    </location>
</feature>
<accession>A0A1G9XQ01</accession>
<evidence type="ECO:0000313" key="3">
    <source>
        <dbReference type="Proteomes" id="UP000199182"/>
    </source>
</evidence>
<sequence>MEQFKKLLRTRIAVNLFGGLFILACVIIGAVTVWPAATNFSSFHLGFQVGLTTVVEFFLIWGSIKYLRVLGKEAELKKLYYEENDERTRAINEKTGGNVLNACSLIILTAGILAGYFNAVVFFTLVACCVFLSVTHKILYIYYSKKL</sequence>
<keyword evidence="3" id="KW-1185">Reference proteome</keyword>
<reference evidence="2 3" key="1">
    <citation type="submission" date="2016-10" db="EMBL/GenBank/DDBJ databases">
        <authorList>
            <person name="de Groot N.N."/>
        </authorList>
    </citation>
    <scope>NUCLEOTIDE SEQUENCE [LARGE SCALE GENOMIC DNA]</scope>
    <source>
        <strain evidence="2 3">CGMCC 1.5012</strain>
    </source>
</reference>
<dbReference type="Proteomes" id="UP000199182">
    <property type="component" value="Unassembled WGS sequence"/>
</dbReference>
<dbReference type="AlphaFoldDB" id="A0A1G9XQ01"/>
<dbReference type="PROSITE" id="PS51257">
    <property type="entry name" value="PROKAR_LIPOPROTEIN"/>
    <property type="match status" value="1"/>
</dbReference>
<keyword evidence="1" id="KW-0812">Transmembrane</keyword>
<organism evidence="2 3">
    <name type="scientific">Acetanaerobacterium elongatum</name>
    <dbReference type="NCBI Taxonomy" id="258515"/>
    <lineage>
        <taxon>Bacteria</taxon>
        <taxon>Bacillati</taxon>
        <taxon>Bacillota</taxon>
        <taxon>Clostridia</taxon>
        <taxon>Eubacteriales</taxon>
        <taxon>Oscillospiraceae</taxon>
        <taxon>Acetanaerobacterium</taxon>
    </lineage>
</organism>
<dbReference type="OrthoDB" id="1985140at2"/>
<name>A0A1G9XQ01_9FIRM</name>